<dbReference type="Proteomes" id="UP000623687">
    <property type="component" value="Unassembled WGS sequence"/>
</dbReference>
<sequence>MQWIHMRLPVTVGYPLPYPPVHHNHQRGTQSSDCLFHRREYNQHVIIMDAGYFGAEVYTLDSAQSAFASIVRETVNHTKKESATQGLNVIDTNAVEKQVLYDVFGAEVIKVEAGGSLALDHN</sequence>
<dbReference type="EMBL" id="JACETU010000008">
    <property type="protein sequence ID" value="KAF7422382.1"/>
    <property type="molecule type" value="Genomic_DNA"/>
</dbReference>
<name>A0A8H7DNE4_PLEOS</name>
<organism evidence="1 2">
    <name type="scientific">Pleurotus ostreatus</name>
    <name type="common">Oyster mushroom</name>
    <name type="synonym">White-rot fungus</name>
    <dbReference type="NCBI Taxonomy" id="5322"/>
    <lineage>
        <taxon>Eukaryota</taxon>
        <taxon>Fungi</taxon>
        <taxon>Dikarya</taxon>
        <taxon>Basidiomycota</taxon>
        <taxon>Agaricomycotina</taxon>
        <taxon>Agaricomycetes</taxon>
        <taxon>Agaricomycetidae</taxon>
        <taxon>Agaricales</taxon>
        <taxon>Pleurotineae</taxon>
        <taxon>Pleurotaceae</taxon>
        <taxon>Pleurotus</taxon>
    </lineage>
</organism>
<comment type="caution">
    <text evidence="1">The sequence shown here is derived from an EMBL/GenBank/DDBJ whole genome shotgun (WGS) entry which is preliminary data.</text>
</comment>
<protein>
    <submittedName>
        <fullName evidence="1">Uncharacterized protein</fullName>
    </submittedName>
</protein>
<reference evidence="1" key="1">
    <citation type="submission" date="2019-07" db="EMBL/GenBank/DDBJ databases">
        <authorList>
            <person name="Palmer J.M."/>
        </authorList>
    </citation>
    <scope>NUCLEOTIDE SEQUENCE</scope>
    <source>
        <strain evidence="1">PC9</strain>
    </source>
</reference>
<evidence type="ECO:0000313" key="2">
    <source>
        <dbReference type="Proteomes" id="UP000623687"/>
    </source>
</evidence>
<evidence type="ECO:0000313" key="1">
    <source>
        <dbReference type="EMBL" id="KAF7422382.1"/>
    </source>
</evidence>
<accession>A0A8H7DNE4</accession>
<dbReference type="VEuPathDB" id="FungiDB:PC9H_010538"/>
<dbReference type="OrthoDB" id="10317164at2759"/>
<dbReference type="RefSeq" id="XP_036627414.1">
    <property type="nucleotide sequence ID" value="XM_036780031.1"/>
</dbReference>
<keyword evidence="2" id="KW-1185">Reference proteome</keyword>
<dbReference type="GeneID" id="59380356"/>
<dbReference type="AlphaFoldDB" id="A0A8H7DNE4"/>
<proteinExistence type="predicted"/>
<gene>
    <name evidence="1" type="ORF">PC9H_010538</name>
</gene>